<comment type="caution">
    <text evidence="2">The sequence shown here is derived from an EMBL/GenBank/DDBJ whole genome shotgun (WGS) entry which is preliminary data.</text>
</comment>
<dbReference type="Gene3D" id="1.20.930.20">
    <property type="entry name" value="Adaptor protein Cbl, N-terminal domain"/>
    <property type="match status" value="1"/>
</dbReference>
<evidence type="ECO:0000313" key="3">
    <source>
        <dbReference type="Proteomes" id="UP001465976"/>
    </source>
</evidence>
<organism evidence="2 3">
    <name type="scientific">Marasmius crinis-equi</name>
    <dbReference type="NCBI Taxonomy" id="585013"/>
    <lineage>
        <taxon>Eukaryota</taxon>
        <taxon>Fungi</taxon>
        <taxon>Dikarya</taxon>
        <taxon>Basidiomycota</taxon>
        <taxon>Agaricomycotina</taxon>
        <taxon>Agaricomycetes</taxon>
        <taxon>Agaricomycetidae</taxon>
        <taxon>Agaricales</taxon>
        <taxon>Marasmiineae</taxon>
        <taxon>Marasmiaceae</taxon>
        <taxon>Marasmius</taxon>
    </lineage>
</organism>
<keyword evidence="3" id="KW-1185">Reference proteome</keyword>
<evidence type="ECO:0000313" key="2">
    <source>
        <dbReference type="EMBL" id="KAL0571878.1"/>
    </source>
</evidence>
<name>A0ABR3F9Z1_9AGAR</name>
<proteinExistence type="predicted"/>
<dbReference type="CDD" id="cd21037">
    <property type="entry name" value="MLKL_NTD"/>
    <property type="match status" value="1"/>
</dbReference>
<dbReference type="EMBL" id="JBAHYK010000703">
    <property type="protein sequence ID" value="KAL0571878.1"/>
    <property type="molecule type" value="Genomic_DNA"/>
</dbReference>
<protein>
    <submittedName>
        <fullName evidence="2">Uncharacterized protein</fullName>
    </submittedName>
</protein>
<dbReference type="InterPro" id="IPR059179">
    <property type="entry name" value="MLKL-like_MCAfunc"/>
</dbReference>
<reference evidence="2 3" key="1">
    <citation type="submission" date="2024-02" db="EMBL/GenBank/DDBJ databases">
        <title>A draft genome for the cacao thread blight pathogen Marasmius crinis-equi.</title>
        <authorList>
            <person name="Cohen S.P."/>
            <person name="Baruah I.K."/>
            <person name="Amoako-Attah I."/>
            <person name="Bukari Y."/>
            <person name="Meinhardt L.W."/>
            <person name="Bailey B.A."/>
        </authorList>
    </citation>
    <scope>NUCLEOTIDE SEQUENCE [LARGE SCALE GENOMIC DNA]</scope>
    <source>
        <strain evidence="2 3">GH-76</strain>
    </source>
</reference>
<sequence length="231" mass="25515">MPVFAPTKMRKIKWSTNGAGFAAKVLELLKRIATTIPVPGLVLVPAVAADVLQTIDDAETNKDDLQDLADEAADSSRLREEVMESQLNPSSAERLEDYVRDLASAATEIKEVAKSKAERPRYRRLWTAKQDAVRIRGFRGQLKAKMDQFQARCHISSLVVLLRGEERLHAMENRLAAMDTKIDQLLCHSSMGSSRASFPELSASVASDQARDIVGPSNEPQIATLGRLRCT</sequence>
<gene>
    <name evidence="2" type="ORF">V5O48_010081</name>
</gene>
<accession>A0ABR3F9Z1</accession>
<dbReference type="InterPro" id="IPR036537">
    <property type="entry name" value="Adaptor_Cbl_N_dom_sf"/>
</dbReference>
<keyword evidence="1" id="KW-0175">Coiled coil</keyword>
<dbReference type="Proteomes" id="UP001465976">
    <property type="component" value="Unassembled WGS sequence"/>
</dbReference>
<evidence type="ECO:0000256" key="1">
    <source>
        <dbReference type="SAM" id="Coils"/>
    </source>
</evidence>
<feature type="coiled-coil region" evidence="1">
    <location>
        <begin position="48"/>
        <end position="75"/>
    </location>
</feature>